<comment type="function">
    <text evidence="3">Required for maturation of 30S ribosomal subunits.</text>
</comment>
<dbReference type="SUPFAM" id="SSF74942">
    <property type="entry name" value="YhbC-like, C-terminal domain"/>
    <property type="match status" value="1"/>
</dbReference>
<dbReference type="GO" id="GO:0000028">
    <property type="term" value="P:ribosomal small subunit assembly"/>
    <property type="evidence" value="ECO:0007669"/>
    <property type="project" value="TreeGrafter"/>
</dbReference>
<reference evidence="6" key="1">
    <citation type="submission" date="2021-01" db="EMBL/GenBank/DDBJ databases">
        <title>Genome public.</title>
        <authorList>
            <person name="Liu C."/>
            <person name="Sun Q."/>
        </authorList>
    </citation>
    <scope>NUCLEOTIDE SEQUENCE</scope>
    <source>
        <strain evidence="6">YIM B02565</strain>
    </source>
</reference>
<feature type="domain" description="Ribosome maturation factor RimP N-terminal" evidence="4">
    <location>
        <begin position="11"/>
        <end position="83"/>
    </location>
</feature>
<comment type="similarity">
    <text evidence="3">Belongs to the RimP family.</text>
</comment>
<accession>A0A937FFE3</accession>
<keyword evidence="2 3" id="KW-0690">Ribosome biogenesis</keyword>
<dbReference type="SUPFAM" id="SSF75420">
    <property type="entry name" value="YhbC-like, N-terminal domain"/>
    <property type="match status" value="1"/>
</dbReference>
<dbReference type="PANTHER" id="PTHR33867">
    <property type="entry name" value="RIBOSOME MATURATION FACTOR RIMP"/>
    <property type="match status" value="1"/>
</dbReference>
<dbReference type="HAMAP" id="MF_01077">
    <property type="entry name" value="RimP"/>
    <property type="match status" value="1"/>
</dbReference>
<dbReference type="Pfam" id="PF17384">
    <property type="entry name" value="DUF150_C"/>
    <property type="match status" value="1"/>
</dbReference>
<dbReference type="AlphaFoldDB" id="A0A937FFE3"/>
<evidence type="ECO:0000313" key="7">
    <source>
        <dbReference type="Proteomes" id="UP000623681"/>
    </source>
</evidence>
<dbReference type="RefSeq" id="WP_202766259.1">
    <property type="nucleotide sequence ID" value="NZ_JAESWA010000017.1"/>
</dbReference>
<dbReference type="InterPro" id="IPR035956">
    <property type="entry name" value="RimP_N_sf"/>
</dbReference>
<dbReference type="GO" id="GO:0006412">
    <property type="term" value="P:translation"/>
    <property type="evidence" value="ECO:0007669"/>
    <property type="project" value="TreeGrafter"/>
</dbReference>
<protein>
    <recommendedName>
        <fullName evidence="3">Ribosome maturation factor RimP</fullName>
    </recommendedName>
</protein>
<dbReference type="GO" id="GO:0005829">
    <property type="term" value="C:cytosol"/>
    <property type="evidence" value="ECO:0007669"/>
    <property type="project" value="TreeGrafter"/>
</dbReference>
<dbReference type="CDD" id="cd01734">
    <property type="entry name" value="YlxS_C"/>
    <property type="match status" value="1"/>
</dbReference>
<evidence type="ECO:0000313" key="6">
    <source>
        <dbReference type="EMBL" id="MBL4930877.1"/>
    </source>
</evidence>
<keyword evidence="7" id="KW-1185">Reference proteome</keyword>
<evidence type="ECO:0000256" key="2">
    <source>
        <dbReference type="ARBA" id="ARBA00022517"/>
    </source>
</evidence>
<dbReference type="Proteomes" id="UP000623681">
    <property type="component" value="Unassembled WGS sequence"/>
</dbReference>
<evidence type="ECO:0000256" key="3">
    <source>
        <dbReference type="HAMAP-Rule" id="MF_01077"/>
    </source>
</evidence>
<dbReference type="PANTHER" id="PTHR33867:SF1">
    <property type="entry name" value="RIBOSOME MATURATION FACTOR RIMP"/>
    <property type="match status" value="1"/>
</dbReference>
<dbReference type="Gene3D" id="3.30.300.70">
    <property type="entry name" value="RimP-like superfamily, N-terminal"/>
    <property type="match status" value="1"/>
</dbReference>
<dbReference type="FunFam" id="3.30.300.70:FF:000001">
    <property type="entry name" value="Ribosome maturation factor RimP"/>
    <property type="match status" value="1"/>
</dbReference>
<organism evidence="6 7">
    <name type="scientific">Clostridium paridis</name>
    <dbReference type="NCBI Taxonomy" id="2803863"/>
    <lineage>
        <taxon>Bacteria</taxon>
        <taxon>Bacillati</taxon>
        <taxon>Bacillota</taxon>
        <taxon>Clostridia</taxon>
        <taxon>Eubacteriales</taxon>
        <taxon>Clostridiaceae</taxon>
        <taxon>Clostridium</taxon>
    </lineage>
</organism>
<dbReference type="Pfam" id="PF02576">
    <property type="entry name" value="RimP_N"/>
    <property type="match status" value="1"/>
</dbReference>
<evidence type="ECO:0000259" key="5">
    <source>
        <dbReference type="Pfam" id="PF17384"/>
    </source>
</evidence>
<feature type="domain" description="Ribosome maturation factor RimP C-terminal" evidence="5">
    <location>
        <begin position="86"/>
        <end position="150"/>
    </location>
</feature>
<dbReference type="EMBL" id="JAESWA010000017">
    <property type="protein sequence ID" value="MBL4930877.1"/>
    <property type="molecule type" value="Genomic_DNA"/>
</dbReference>
<gene>
    <name evidence="3 6" type="primary">rimP</name>
    <name evidence="6" type="ORF">JK634_03600</name>
</gene>
<dbReference type="InterPro" id="IPR028989">
    <property type="entry name" value="RimP_N"/>
</dbReference>
<evidence type="ECO:0000256" key="1">
    <source>
        <dbReference type="ARBA" id="ARBA00022490"/>
    </source>
</evidence>
<proteinExistence type="inferred from homology"/>
<comment type="caution">
    <text evidence="6">The sequence shown here is derived from an EMBL/GenBank/DDBJ whole genome shotgun (WGS) entry which is preliminary data.</text>
</comment>
<dbReference type="Gene3D" id="2.30.30.180">
    <property type="entry name" value="Ribosome maturation factor RimP, C-terminal domain"/>
    <property type="match status" value="1"/>
</dbReference>
<dbReference type="NCBIfam" id="NF000934">
    <property type="entry name" value="PRK00092.3-1"/>
    <property type="match status" value="1"/>
</dbReference>
<name>A0A937FFE3_9CLOT</name>
<comment type="subcellular location">
    <subcellularLocation>
        <location evidence="3">Cytoplasm</location>
    </subcellularLocation>
</comment>
<dbReference type="InterPro" id="IPR028998">
    <property type="entry name" value="RimP_C"/>
</dbReference>
<evidence type="ECO:0000259" key="4">
    <source>
        <dbReference type="Pfam" id="PF02576"/>
    </source>
</evidence>
<keyword evidence="1 3" id="KW-0963">Cytoplasm</keyword>
<sequence>MREIENKIHELVKPIVEENGYELYHVEYVKEQNEYYLRIYIDSTNGISLNDCETVSRAVSEMLDTTDPIKDAYYLEVSSPGIDRQLFTNEHIEKSIGSQVLVKLSKTVNGHKNLKGKLLEANDNEIIVENDNDTVTISKEKIKTINIIGEI</sequence>
<dbReference type="InterPro" id="IPR003728">
    <property type="entry name" value="Ribosome_maturation_RimP"/>
</dbReference>
<dbReference type="InterPro" id="IPR036847">
    <property type="entry name" value="RimP_C_sf"/>
</dbReference>